<dbReference type="FunFam" id="3.40.80.10:FF:000001">
    <property type="entry name" value="Peptidoglycan recognition protein 1"/>
    <property type="match status" value="1"/>
</dbReference>
<feature type="compositionally biased region" description="Polar residues" evidence="9">
    <location>
        <begin position="2309"/>
        <end position="2323"/>
    </location>
</feature>
<dbReference type="Gene3D" id="3.40.80.10">
    <property type="entry name" value="Peptidoglycan recognition protein-like"/>
    <property type="match status" value="1"/>
</dbReference>
<sequence length="2484" mass="266119">MAAHWRWSMAVLLMLAATHDMEASPTWCMSDFIAAVEKVELSNPGMEPATLLRTLRRSTDLDNPLLQHFLGPNKATANAPTLPQYLAQAAAHSVREDGREDGVVLTSDGTTVALGPVLLGLEAGFLSTTSRGTPRGLYQLTLARHLALAVGNPSKLPGLFPDGCWDSLSSPMEFRLSGLPQPLTTALMHGGMDGVVLGMNISSIRAGVSLSGLLRSYYSPPIEGPQGVAGAPGLIATRRRENFKQLVGQPPLFARQVVQSLELQLSLKRRRKMKRKERKKVVALVDKLMKEFVLKFMDCPPIVPRCMWQAAPYRGTPTLLSLPLPFMYIHHTSTPSAPCLTFEVCSRNMRAIQRYHQDVRGWDDIGYSFVAGSDGNLYEGRGWLWQGAHTLGHNTLGYGVAFIGDYSSRLPVNSSLELVRDRLGSCGAANASLVANYTVQGHRQVVSTSCPGDALYQEITGWEHFGRFDRYLSDTSSAIGYKGRRFSGTMEPEGPRLAPGNSCGPPGDPTNHTGSSRTAQVPGSLSLGEEPMCNNSALWLGTGEEVAGADPEREGSQRRFRSFPSSLTWDSDSEKETIDEEDLQHFANPHGMANHSPGSPSSGLRLDGENDQTPAHMQHLPAVEDGIWKVPDTPEPIKVKPKECCRIQTEEEEEKPGEAVGMNHKGKHKLEGVDAKEPSSDVYTFPGDTDAESPPPPTWAHCTFIQQQRKKALLRPFSGLVSVQHGGALCVAKSTGTLQRKQVHLQEHMSEHIQSLLTGSSWERQAKVAHLHCAECGWNLPSHPALVEHRRRHQESRARILKAIQKLENTGAEKPEEMQKVEEGNAVDPGSLDIFAVAEPNPVLGPVKGLDPEVVFNSPTLSSVPGVVDLKPALVLCADPSTPGPKPGPARTPVRTRATPAKGRRFICPTCNFSTKTSQAMANHAKTHNRTKPPTRRKSQRAQFLALELPCMSPASQSGLASSSLSFVSSGPTPSREHLNLLPEEATQYPRSILDPSVFKAGHDKEPQFTSGSLASTNPVDGRSDPGLNASRAPFCQTKELVFKCIGNRRANRRGRDWTERTQTAPELERKRCLGSVERKCPYCPERFHNGIGLANHVRGHLNRVGVSYNVRHFISAEEVNAIEKKFSYQKKRKKVANFDPDTFSVMRCEFCSAGFDTRAGLSSHARAHLRDFGILNWDVTVSPIHILREMFSSRPDLVIPTAPPRSNLGALTDASRLSPREDADDKGAGGGEDCGLTRRGLSSHARSHLRQLGVSEGTGAPINLLYRVIRERLSPPDPSAPGQRRDFEEDMDFEEKPLPLSILAKMAPSSSPSSLLTSVLMGPPGACPPRLGPSAVRKAPVSSLLPVSSPLRFPDHKTSGVKADSDAPLNLTLEGDPNKDIICQLCGAWFETRKGLSSHARAHLRHFGVEYSESKGSPITLLNQLIHTDDFKHKASVLQSHPPGHQGFSSSASKRPPLASSSFLFKGGGSPSSKATSMSSLLGPPAKRPKSSMQVFRLSSGELLTLPHNEPPKEIGCEFCGEFFENRKGLSSHARSHLRQMGITEWSVNGSPIDTLREVIAKRGLPCALPLKPRKTPPPSSPGPPRSPLSASSSSPSSSASLLGRLPFSFARPSSPQPAGCKTSPPEPEPLEVTMPGAVGASGGYPAEPLNCSWNSTDNLLPLNLVVSHEVEPTRDIQCEFCGEFFENRKGLSSHARSHLRQMGITEWSVNGSPIDTLREVMHKRGGGAAASSPSDQGLKESGRQGAASPLWENVGRPGSSEGLGLPGFHLSKFRKSPLSLLHSRPQKQGSAGSGLAGGLSPEGKGFRVSPLGKRALLEETGLGEADQSSPLLPKPLSALPPGFCFKRKSSPDKHRASPQDASCELCGFYFENRKALASHARAHLRQFGVTEWCVNGSPIETLSAWMRTRPQKVLEMHRSYMQVNRTSLKKKNISPLSPSLDHLISIPNPNAVSSPDFLSSPHHAPAKPSPGGLSPSHQSAALLPLHAQVARSELNVRLPRGFERRPLKHPSLPEGVERESSCPPKPPRTGTIPSLVPQPPSYPLVKLVGALYTLKCRFCEVEFHGPLSIQEDWIRHLQQHIIKMNYGKPGGPRDPTSTDPPSPRGPASSDPTTPRGSSSSDPNTPRDPASSDPAIPRGPASSDPAIPRGPASSDPTTPIGPASSDPTTPMDPASSDPTTPRGPASSDPTTPRGPASSDPTTPRGPASSDPTTPRGPASSDPTTSRGPASSDPTTSRGPASSDPTTPRGPASSDPTTPRGPASSDPTTPRGPASSDPTTSRGPASSDPTTPRGPASSDPTTPRGPASSDPTTPKGPTSNNAATPRGLAPTNPAILRAPASTDPPTHRSPISTDPSTQQPPASTDPAKRGSHPSTSPTIPRAPTSPSPTASPQYTPQAEATVARARAQEEEGSSSEEGPGPVTALPACVSTSCTASTVAIPSDTYLHSPPAERAPTVPGTQVPKLPEEQPTTDSAPTPDPAHSV</sequence>
<feature type="compositionally biased region" description="Basic and acidic residues" evidence="9">
    <location>
        <begin position="1219"/>
        <end position="1228"/>
    </location>
</feature>
<evidence type="ECO:0000256" key="5">
    <source>
        <dbReference type="ARBA" id="ARBA00022833"/>
    </source>
</evidence>
<dbReference type="PROSITE" id="PS50157">
    <property type="entry name" value="ZINC_FINGER_C2H2_2"/>
    <property type="match status" value="7"/>
</dbReference>
<evidence type="ECO:0000256" key="7">
    <source>
        <dbReference type="ARBA" id="ARBA00023242"/>
    </source>
</evidence>
<feature type="domain" description="C2H2-type" evidence="11">
    <location>
        <begin position="771"/>
        <end position="798"/>
    </location>
</feature>
<feature type="region of interest" description="Disordered" evidence="9">
    <location>
        <begin position="545"/>
        <end position="611"/>
    </location>
</feature>
<feature type="domain" description="C2H2-type" evidence="11">
    <location>
        <begin position="906"/>
        <end position="933"/>
    </location>
</feature>
<feature type="compositionally biased region" description="Polar residues" evidence="9">
    <location>
        <begin position="2349"/>
        <end position="2362"/>
    </location>
</feature>
<feature type="compositionally biased region" description="Polar residues" evidence="9">
    <location>
        <begin position="2221"/>
        <end position="2246"/>
    </location>
</feature>
<keyword evidence="5" id="KW-0862">Zinc</keyword>
<feature type="compositionally biased region" description="Basic residues" evidence="9">
    <location>
        <begin position="925"/>
        <end position="940"/>
    </location>
</feature>
<dbReference type="InterPro" id="IPR055125">
    <property type="entry name" value="Wiz_C_Znf"/>
</dbReference>
<organism evidence="12 13">
    <name type="scientific">Muraenolepis orangiensis</name>
    <name type="common">Patagonian moray cod</name>
    <dbReference type="NCBI Taxonomy" id="630683"/>
    <lineage>
        <taxon>Eukaryota</taxon>
        <taxon>Metazoa</taxon>
        <taxon>Chordata</taxon>
        <taxon>Craniata</taxon>
        <taxon>Vertebrata</taxon>
        <taxon>Euteleostomi</taxon>
        <taxon>Actinopterygii</taxon>
        <taxon>Neopterygii</taxon>
        <taxon>Teleostei</taxon>
        <taxon>Neoteleostei</taxon>
        <taxon>Acanthomorphata</taxon>
        <taxon>Zeiogadaria</taxon>
        <taxon>Gadariae</taxon>
        <taxon>Gadiformes</taxon>
        <taxon>Muraenolepidoidei</taxon>
        <taxon>Muraenolepididae</taxon>
        <taxon>Muraenolepis</taxon>
    </lineage>
</organism>
<feature type="compositionally biased region" description="Polar residues" evidence="9">
    <location>
        <begin position="1472"/>
        <end position="1481"/>
    </location>
</feature>
<comment type="subcellular location">
    <subcellularLocation>
        <location evidence="1">Nucleus</location>
    </subcellularLocation>
</comment>
<reference evidence="12" key="1">
    <citation type="submission" date="2022-07" db="EMBL/GenBank/DDBJ databases">
        <title>Chromosome-level genome of Muraenolepis orangiensis.</title>
        <authorList>
            <person name="Kim J."/>
        </authorList>
    </citation>
    <scope>NUCLEOTIDE SEQUENCE</scope>
    <source>
        <strain evidence="12">KU_S4_2022</strain>
        <tissue evidence="12">Muscle</tissue>
    </source>
</reference>
<dbReference type="PANTHER" id="PTHR24396:SF22">
    <property type="entry name" value="PROTEIN WIZ"/>
    <property type="match status" value="1"/>
</dbReference>
<feature type="region of interest" description="Disordered" evidence="9">
    <location>
        <begin position="482"/>
        <end position="532"/>
    </location>
</feature>
<feature type="region of interest" description="Disordered" evidence="9">
    <location>
        <begin position="1438"/>
        <end position="1494"/>
    </location>
</feature>
<feature type="domain" description="C2H2-type" evidence="11">
    <location>
        <begin position="1863"/>
        <end position="1885"/>
    </location>
</feature>
<dbReference type="GO" id="GO:0000981">
    <property type="term" value="F:DNA-binding transcription factor activity, RNA polymerase II-specific"/>
    <property type="evidence" value="ECO:0007669"/>
    <property type="project" value="TreeGrafter"/>
</dbReference>
<feature type="domain" description="C2H2-type" evidence="11">
    <location>
        <begin position="1382"/>
        <end position="1404"/>
    </location>
</feature>
<feature type="region of interest" description="Disordered" evidence="9">
    <location>
        <begin position="1725"/>
        <end position="1769"/>
    </location>
</feature>
<dbReference type="OrthoDB" id="8963894at2759"/>
<dbReference type="PROSITE" id="PS00028">
    <property type="entry name" value="ZINC_FINGER_C2H2_1"/>
    <property type="match status" value="7"/>
</dbReference>
<dbReference type="GO" id="GO:0008745">
    <property type="term" value="F:N-acetylmuramoyl-L-alanine amidase activity"/>
    <property type="evidence" value="ECO:0007669"/>
    <property type="project" value="InterPro"/>
</dbReference>
<keyword evidence="6" id="KW-0391">Immunity</keyword>
<dbReference type="InterPro" id="IPR051643">
    <property type="entry name" value="Transcr_Reg_ZincFinger"/>
</dbReference>
<feature type="compositionally biased region" description="Polar residues" evidence="9">
    <location>
        <begin position="1008"/>
        <end position="1019"/>
    </location>
</feature>
<protein>
    <recommendedName>
        <fullName evidence="11">C2H2-type domain-containing protein</fullName>
    </recommendedName>
</protein>
<keyword evidence="4 8" id="KW-0863">Zinc-finger</keyword>
<feature type="domain" description="C2H2-type" evidence="11">
    <location>
        <begin position="1678"/>
        <end position="1705"/>
    </location>
</feature>
<feature type="compositionally biased region" description="Low complexity" evidence="9">
    <location>
        <begin position="1589"/>
        <end position="1608"/>
    </location>
</feature>
<feature type="region of interest" description="Disordered" evidence="9">
    <location>
        <begin position="1956"/>
        <end position="1980"/>
    </location>
</feature>
<dbReference type="CDD" id="cd06583">
    <property type="entry name" value="PGRP"/>
    <property type="match status" value="1"/>
</dbReference>
<dbReference type="GO" id="GO:0009253">
    <property type="term" value="P:peptidoglycan catabolic process"/>
    <property type="evidence" value="ECO:0007669"/>
    <property type="project" value="InterPro"/>
</dbReference>
<dbReference type="SMART" id="SM00701">
    <property type="entry name" value="PGRP"/>
    <property type="match status" value="1"/>
</dbReference>
<feature type="chain" id="PRO_5040218165" description="C2H2-type domain-containing protein" evidence="10">
    <location>
        <begin position="24"/>
        <end position="2484"/>
    </location>
</feature>
<keyword evidence="13" id="KW-1185">Reference proteome</keyword>
<dbReference type="Pfam" id="PF23015">
    <property type="entry name" value="zf-WIZ"/>
    <property type="match status" value="1"/>
</dbReference>
<evidence type="ECO:0000259" key="11">
    <source>
        <dbReference type="PROSITE" id="PS50157"/>
    </source>
</evidence>
<keyword evidence="7" id="KW-0539">Nucleus</keyword>
<keyword evidence="3" id="KW-0479">Metal-binding</keyword>
<feature type="domain" description="C2H2-type" evidence="11">
    <location>
        <begin position="1516"/>
        <end position="1543"/>
    </location>
</feature>
<evidence type="ECO:0000256" key="6">
    <source>
        <dbReference type="ARBA" id="ARBA00022859"/>
    </source>
</evidence>
<feature type="region of interest" description="Disordered" evidence="9">
    <location>
        <begin position="919"/>
        <end position="940"/>
    </location>
</feature>
<feature type="region of interest" description="Disordered" evidence="9">
    <location>
        <begin position="1203"/>
        <end position="1240"/>
    </location>
</feature>
<feature type="domain" description="C2H2-type" evidence="11">
    <location>
        <begin position="1147"/>
        <end position="1169"/>
    </location>
</feature>
<dbReference type="SMART" id="SM00644">
    <property type="entry name" value="Ami_2"/>
    <property type="match status" value="1"/>
</dbReference>
<evidence type="ECO:0000256" key="2">
    <source>
        <dbReference type="ARBA" id="ARBA00007553"/>
    </source>
</evidence>
<dbReference type="GO" id="GO:0002376">
    <property type="term" value="P:immune system process"/>
    <property type="evidence" value="ECO:0007669"/>
    <property type="project" value="UniProtKB-KW"/>
</dbReference>
<dbReference type="Proteomes" id="UP001148018">
    <property type="component" value="Unassembled WGS sequence"/>
</dbReference>
<feature type="region of interest" description="Disordered" evidence="9">
    <location>
        <begin position="1783"/>
        <end position="1806"/>
    </location>
</feature>
<evidence type="ECO:0000256" key="3">
    <source>
        <dbReference type="ARBA" id="ARBA00022723"/>
    </source>
</evidence>
<evidence type="ECO:0000256" key="9">
    <source>
        <dbReference type="SAM" id="MobiDB-lite"/>
    </source>
</evidence>
<dbReference type="InterPro" id="IPR006619">
    <property type="entry name" value="PGRP_domain_met/bac"/>
</dbReference>
<dbReference type="GO" id="GO:0000978">
    <property type="term" value="F:RNA polymerase II cis-regulatory region sequence-specific DNA binding"/>
    <property type="evidence" value="ECO:0007669"/>
    <property type="project" value="TreeGrafter"/>
</dbReference>
<feature type="region of interest" description="Disordered" evidence="9">
    <location>
        <begin position="2003"/>
        <end position="2037"/>
    </location>
</feature>
<comment type="caution">
    <text evidence="12">The sequence shown here is derived from an EMBL/GenBank/DDBJ whole genome shotgun (WGS) entry which is preliminary data.</text>
</comment>
<name>A0A9Q0E6U0_9TELE</name>
<feature type="region of interest" description="Disordered" evidence="9">
    <location>
        <begin position="1005"/>
        <end position="1030"/>
    </location>
</feature>
<dbReference type="SUPFAM" id="SSF55846">
    <property type="entry name" value="N-acetylmuramoyl-L-alanine amidase-like"/>
    <property type="match status" value="1"/>
</dbReference>
<dbReference type="InterPro" id="IPR013087">
    <property type="entry name" value="Znf_C2H2_type"/>
</dbReference>
<evidence type="ECO:0000256" key="1">
    <source>
        <dbReference type="ARBA" id="ARBA00004123"/>
    </source>
</evidence>
<feature type="signal peptide" evidence="10">
    <location>
        <begin position="1"/>
        <end position="23"/>
    </location>
</feature>
<dbReference type="PANTHER" id="PTHR24396">
    <property type="entry name" value="ZINC FINGER PROTEIN"/>
    <property type="match status" value="1"/>
</dbReference>
<dbReference type="EMBL" id="JANIIK010000047">
    <property type="protein sequence ID" value="KAJ3600331.1"/>
    <property type="molecule type" value="Genomic_DNA"/>
</dbReference>
<evidence type="ECO:0000256" key="8">
    <source>
        <dbReference type="PROSITE-ProRule" id="PRU00042"/>
    </source>
</evidence>
<keyword evidence="10" id="KW-0732">Signal</keyword>
<feature type="compositionally biased region" description="Acidic residues" evidence="9">
    <location>
        <begin position="571"/>
        <end position="582"/>
    </location>
</feature>
<dbReference type="GO" id="GO:0005634">
    <property type="term" value="C:nucleus"/>
    <property type="evidence" value="ECO:0007669"/>
    <property type="project" value="UniProtKB-SubCell"/>
</dbReference>
<feature type="compositionally biased region" description="Polar residues" evidence="9">
    <location>
        <begin position="1448"/>
        <end position="1464"/>
    </location>
</feature>
<dbReference type="SMART" id="SM00355">
    <property type="entry name" value="ZnF_C2H2"/>
    <property type="match status" value="9"/>
</dbReference>
<evidence type="ECO:0000256" key="4">
    <source>
        <dbReference type="ARBA" id="ARBA00022771"/>
    </source>
</evidence>
<feature type="compositionally biased region" description="Polar residues" evidence="9">
    <location>
        <begin position="2111"/>
        <end position="2125"/>
    </location>
</feature>
<gene>
    <name evidence="12" type="ORF">NHX12_031316</name>
</gene>
<evidence type="ECO:0000313" key="13">
    <source>
        <dbReference type="Proteomes" id="UP001148018"/>
    </source>
</evidence>
<accession>A0A9Q0E6U0</accession>
<dbReference type="InterPro" id="IPR036505">
    <property type="entry name" value="Amidase/PGRP_sf"/>
</dbReference>
<evidence type="ECO:0000313" key="12">
    <source>
        <dbReference type="EMBL" id="KAJ3600331.1"/>
    </source>
</evidence>
<dbReference type="InterPro" id="IPR002502">
    <property type="entry name" value="Amidase_domain"/>
</dbReference>
<feature type="region of interest" description="Disordered" evidence="9">
    <location>
        <begin position="2086"/>
        <end position="2427"/>
    </location>
</feature>
<dbReference type="GO" id="GO:0008270">
    <property type="term" value="F:zinc ion binding"/>
    <property type="evidence" value="ECO:0007669"/>
    <property type="project" value="UniProtKB-KW"/>
</dbReference>
<feature type="compositionally biased region" description="Pro residues" evidence="9">
    <location>
        <begin position="1577"/>
        <end position="1588"/>
    </location>
</feature>
<feature type="compositionally biased region" description="Polar residues" evidence="9">
    <location>
        <begin position="510"/>
        <end position="523"/>
    </location>
</feature>
<feature type="region of interest" description="Disordered" evidence="9">
    <location>
        <begin position="1568"/>
        <end position="1641"/>
    </location>
</feature>
<proteinExistence type="inferred from homology"/>
<feature type="compositionally biased region" description="Low complexity" evidence="9">
    <location>
        <begin position="2373"/>
        <end position="2396"/>
    </location>
</feature>
<evidence type="ECO:0000256" key="10">
    <source>
        <dbReference type="SAM" id="SignalP"/>
    </source>
</evidence>
<feature type="region of interest" description="Disordered" evidence="9">
    <location>
        <begin position="2442"/>
        <end position="2484"/>
    </location>
</feature>
<feature type="compositionally biased region" description="Polar residues" evidence="9">
    <location>
        <begin position="2276"/>
        <end position="2290"/>
    </location>
</feature>
<comment type="similarity">
    <text evidence="2">Belongs to the N-acetylmuramoyl-L-alanine amidase 2 family.</text>
</comment>